<protein>
    <submittedName>
        <fullName evidence="1">Uncharacterized protein</fullName>
    </submittedName>
</protein>
<dbReference type="RefSeq" id="WP_317792020.1">
    <property type="nucleotide sequence ID" value="NZ_AP028461.1"/>
</dbReference>
<gene>
    <name evidence="1" type="ORF">ACFQ5G_31205</name>
</gene>
<name>A0ABW4AI17_9ACTN</name>
<dbReference type="EMBL" id="JBHTMK010000040">
    <property type="protein sequence ID" value="MFD1369830.1"/>
    <property type="molecule type" value="Genomic_DNA"/>
</dbReference>
<comment type="caution">
    <text evidence="1">The sequence shown here is derived from an EMBL/GenBank/DDBJ whole genome shotgun (WGS) entry which is preliminary data.</text>
</comment>
<keyword evidence="2" id="KW-1185">Reference proteome</keyword>
<sequence length="89" mass="9586">MFSETPYGLTRPTMDDARAAVHRVHAGDGPRIWADLLRAAGLDGTGDHGLDRLLAVMHQADPVSRLCALALTIRVTSHSQLSLLAKELS</sequence>
<dbReference type="Proteomes" id="UP001597183">
    <property type="component" value="Unassembled WGS sequence"/>
</dbReference>
<reference evidence="2" key="1">
    <citation type="journal article" date="2019" name="Int. J. Syst. Evol. Microbiol.">
        <title>The Global Catalogue of Microorganisms (GCM) 10K type strain sequencing project: providing services to taxonomists for standard genome sequencing and annotation.</title>
        <authorList>
            <consortium name="The Broad Institute Genomics Platform"/>
            <consortium name="The Broad Institute Genome Sequencing Center for Infectious Disease"/>
            <person name="Wu L."/>
            <person name="Ma J."/>
        </authorList>
    </citation>
    <scope>NUCLEOTIDE SEQUENCE [LARGE SCALE GENOMIC DNA]</scope>
    <source>
        <strain evidence="2">CCM 7526</strain>
    </source>
</reference>
<proteinExistence type="predicted"/>
<accession>A0ABW4AI17</accession>
<evidence type="ECO:0000313" key="1">
    <source>
        <dbReference type="EMBL" id="MFD1369830.1"/>
    </source>
</evidence>
<organism evidence="1 2">
    <name type="scientific">Actinoplanes sichuanensis</name>
    <dbReference type="NCBI Taxonomy" id="512349"/>
    <lineage>
        <taxon>Bacteria</taxon>
        <taxon>Bacillati</taxon>
        <taxon>Actinomycetota</taxon>
        <taxon>Actinomycetes</taxon>
        <taxon>Micromonosporales</taxon>
        <taxon>Micromonosporaceae</taxon>
        <taxon>Actinoplanes</taxon>
    </lineage>
</organism>
<evidence type="ECO:0000313" key="2">
    <source>
        <dbReference type="Proteomes" id="UP001597183"/>
    </source>
</evidence>